<dbReference type="FunFam" id="1.10.245.10:FF:000004">
    <property type="entry name" value="Upstream activation factor subunit"/>
    <property type="match status" value="1"/>
</dbReference>
<comment type="subcellular location">
    <subcellularLocation>
        <location evidence="1">Nucleus</location>
    </subcellularLocation>
</comment>
<dbReference type="InterPro" id="IPR017930">
    <property type="entry name" value="Myb_dom"/>
</dbReference>
<dbReference type="FunFam" id="1.10.10.60:FF:000002">
    <property type="entry name" value="Myb family transcription factor"/>
    <property type="match status" value="1"/>
</dbReference>
<dbReference type="InterPro" id="IPR036885">
    <property type="entry name" value="SWIB_MDM2_dom_sf"/>
</dbReference>
<dbReference type="InterPro" id="IPR006447">
    <property type="entry name" value="Myb_dom_plants"/>
</dbReference>
<dbReference type="Proteomes" id="UP001055439">
    <property type="component" value="Chromosome 4"/>
</dbReference>
<dbReference type="Gene3D" id="1.10.10.60">
    <property type="entry name" value="Homeodomain-like"/>
    <property type="match status" value="2"/>
</dbReference>
<dbReference type="PANTHER" id="PTHR31003:SF3">
    <property type="entry name" value="HOMEODOMAIN-LIKE SUPERFAMILY PROTEIN-RELATED"/>
    <property type="match status" value="1"/>
</dbReference>
<dbReference type="NCBIfam" id="TIGR01557">
    <property type="entry name" value="myb_SHAQKYF"/>
    <property type="match status" value="1"/>
</dbReference>
<dbReference type="SMART" id="SM00151">
    <property type="entry name" value="SWIB"/>
    <property type="match status" value="2"/>
</dbReference>
<feature type="compositionally biased region" description="Acidic residues" evidence="7">
    <location>
        <begin position="82"/>
        <end position="123"/>
    </location>
</feature>
<evidence type="ECO:0000256" key="1">
    <source>
        <dbReference type="ARBA" id="ARBA00004123"/>
    </source>
</evidence>
<evidence type="ECO:0000256" key="5">
    <source>
        <dbReference type="ARBA" id="ARBA00023242"/>
    </source>
</evidence>
<dbReference type="InterPro" id="IPR014876">
    <property type="entry name" value="DEK_C"/>
</dbReference>
<dbReference type="EMBL" id="CP097506">
    <property type="protein sequence ID" value="URD96768.1"/>
    <property type="molecule type" value="Genomic_DNA"/>
</dbReference>
<dbReference type="InterPro" id="IPR001005">
    <property type="entry name" value="SANT/Myb"/>
</dbReference>
<dbReference type="InterPro" id="IPR044787">
    <property type="entry name" value="HHO5-like"/>
</dbReference>
<dbReference type="SUPFAM" id="SSF109715">
    <property type="entry name" value="DEK C-terminal domain"/>
    <property type="match status" value="1"/>
</dbReference>
<feature type="domain" description="DEK-C" evidence="10">
    <location>
        <begin position="1"/>
        <end position="56"/>
    </location>
</feature>
<dbReference type="CDD" id="cd10567">
    <property type="entry name" value="SWIB-MDM2_like"/>
    <property type="match status" value="2"/>
</dbReference>
<keyword evidence="4" id="KW-0804">Transcription</keyword>
<evidence type="ECO:0000256" key="6">
    <source>
        <dbReference type="SAM" id="Coils"/>
    </source>
</evidence>
<dbReference type="PROSITE" id="PS51294">
    <property type="entry name" value="HTH_MYB"/>
    <property type="match status" value="1"/>
</dbReference>
<evidence type="ECO:0000256" key="7">
    <source>
        <dbReference type="SAM" id="MobiDB-lite"/>
    </source>
</evidence>
<evidence type="ECO:0000259" key="10">
    <source>
        <dbReference type="PROSITE" id="PS51998"/>
    </source>
</evidence>
<dbReference type="GO" id="GO:0003677">
    <property type="term" value="F:DNA binding"/>
    <property type="evidence" value="ECO:0007669"/>
    <property type="project" value="UniProtKB-KW"/>
</dbReference>
<dbReference type="InterPro" id="IPR019835">
    <property type="entry name" value="SWIB_domain"/>
</dbReference>
<keyword evidence="12" id="KW-1185">Reference proteome</keyword>
<dbReference type="GO" id="GO:0003700">
    <property type="term" value="F:DNA-binding transcription factor activity"/>
    <property type="evidence" value="ECO:0007669"/>
    <property type="project" value="InterPro"/>
</dbReference>
<feature type="region of interest" description="Disordered" evidence="7">
    <location>
        <begin position="554"/>
        <end position="573"/>
    </location>
</feature>
<feature type="domain" description="DM2" evidence="9">
    <location>
        <begin position="260"/>
        <end position="339"/>
    </location>
</feature>
<name>A0A9E7JW54_9LILI</name>
<keyword evidence="5" id="KW-0539">Nucleus</keyword>
<dbReference type="InterPro" id="IPR058673">
    <property type="entry name" value="HHO5-like_N"/>
</dbReference>
<dbReference type="Pfam" id="PF00249">
    <property type="entry name" value="Myb_DNA-binding"/>
    <property type="match status" value="1"/>
</dbReference>
<protein>
    <submittedName>
        <fullName evidence="11">MYB family transcription factor</fullName>
    </submittedName>
</protein>
<dbReference type="SUPFAM" id="SSF46689">
    <property type="entry name" value="Homeodomain-like"/>
    <property type="match status" value="1"/>
</dbReference>
<keyword evidence="3" id="KW-0238">DNA-binding</keyword>
<feature type="region of interest" description="Disordered" evidence="7">
    <location>
        <begin position="752"/>
        <end position="772"/>
    </location>
</feature>
<evidence type="ECO:0000256" key="2">
    <source>
        <dbReference type="ARBA" id="ARBA00023015"/>
    </source>
</evidence>
<dbReference type="SUPFAM" id="SSF47592">
    <property type="entry name" value="SWIB/MDM2 domain"/>
    <property type="match status" value="2"/>
</dbReference>
<dbReference type="InterPro" id="IPR003121">
    <property type="entry name" value="SWIB_MDM2_domain"/>
</dbReference>
<feature type="compositionally biased region" description="Basic and acidic residues" evidence="7">
    <location>
        <begin position="240"/>
        <end position="253"/>
    </location>
</feature>
<keyword evidence="6" id="KW-0175">Coiled coil</keyword>
<feature type="compositionally biased region" description="Acidic residues" evidence="7">
    <location>
        <begin position="65"/>
        <end position="74"/>
    </location>
</feature>
<dbReference type="Gene3D" id="1.10.245.10">
    <property type="entry name" value="SWIB/MDM2 domain"/>
    <property type="match status" value="2"/>
</dbReference>
<dbReference type="Pfam" id="PF26575">
    <property type="entry name" value="HHO5_N"/>
    <property type="match status" value="1"/>
</dbReference>
<dbReference type="GO" id="GO:0001181">
    <property type="term" value="F:RNA polymerase I general transcription initiation factor activity"/>
    <property type="evidence" value="ECO:0007669"/>
    <property type="project" value="UniProtKB-ARBA"/>
</dbReference>
<accession>A0A9E7JW54</accession>
<evidence type="ECO:0000256" key="4">
    <source>
        <dbReference type="ARBA" id="ARBA00023163"/>
    </source>
</evidence>
<dbReference type="PROSITE" id="PS51925">
    <property type="entry name" value="SWIB_MDM2"/>
    <property type="match status" value="2"/>
</dbReference>
<dbReference type="Pfam" id="PF02201">
    <property type="entry name" value="SWIB"/>
    <property type="match status" value="2"/>
</dbReference>
<dbReference type="EMBL" id="CP097506">
    <property type="protein sequence ID" value="URD96767.1"/>
    <property type="molecule type" value="Genomic_DNA"/>
</dbReference>
<sequence length="772" mass="86320">MVSDAELVGRLREVLRASDLSTTTTTSVRRQLEEDFGIDLSDKKAFIRQQVDLFLSELHDNKDAEEAEEEEEDAAAPAEAVKEEEEEEEEEDQVGTGEEEEEEAGGIGEVLDEEEGDEGEEDDEKSHEGSSKKRKSSKPSKEVKKRGGGFAKLCSLSPLLQDFVGEPELARTEVVKRLWAYIREKNLQDPNNRRKIICDEKLKPLFNVNVIDMFQMNKALSKHIWPLNSEDGPVTSVKPKQHDKPKKELEGKRQKVGSSGLLAPLPLSDDLVKFFGTGENTLSRSDVVKRMWDYIKGNNLQDPADKRNVICDEKLKELLKVDSFCGFTVSKLLAPHFIKEKHGIWIPLDLIASSYAGNRQHELASRRSILPPPSRFIRSGPVHLCPPLLALYNARLSSLVKAPGEERGGAAMGSAVLEMGLELELCATRIVGGFVKEVSAIESGGSGRASRLEESIKCLEEEKRKIEAFRREVPICMRLLCEVIERLRREIERCRCESFGHVFEEFMPLKSKVEDDGGVKVDTDCRDKMNWMSSVQLWSNNYSENNDEEKIVSNEQDGGVDDRQGKGESLQCKSRTSGVEFLPFKALSPLAASSEGEGEEEKPASALPELSLQSPAINRNFDLVTPVALGDHRGFGGFRKATEWVPATLGLQSQLQSPRKARRCWSQELHRRFVLAIQQLGGAQVATPKQIRELMKVDGLTNDEVKSHLQKYRLHTQRVQTQRLPNALATVDRAVVVLGGLWDHEEQYTSSSLQSFSQSGSPMSPFQLAGSR</sequence>
<dbReference type="OrthoDB" id="10251073at2759"/>
<dbReference type="InterPro" id="IPR009057">
    <property type="entry name" value="Homeodomain-like_sf"/>
</dbReference>
<dbReference type="PANTHER" id="PTHR31003">
    <property type="entry name" value="MYB FAMILY TRANSCRIPTION FACTOR"/>
    <property type="match status" value="1"/>
</dbReference>
<evidence type="ECO:0000313" key="11">
    <source>
        <dbReference type="EMBL" id="URD96767.1"/>
    </source>
</evidence>
<feature type="compositionally biased region" description="Basic residues" evidence="7">
    <location>
        <begin position="132"/>
        <end position="145"/>
    </location>
</feature>
<feature type="coiled-coil region" evidence="6">
    <location>
        <begin position="449"/>
        <end position="497"/>
    </location>
</feature>
<dbReference type="Pfam" id="PF08766">
    <property type="entry name" value="DEK_C"/>
    <property type="match status" value="1"/>
</dbReference>
<evidence type="ECO:0000256" key="3">
    <source>
        <dbReference type="ARBA" id="ARBA00023125"/>
    </source>
</evidence>
<gene>
    <name evidence="11" type="ORF">MUK42_29549</name>
</gene>
<dbReference type="EMBL" id="CP097506">
    <property type="protein sequence ID" value="URD96769.1"/>
    <property type="molecule type" value="Genomic_DNA"/>
</dbReference>
<dbReference type="PROSITE" id="PS51998">
    <property type="entry name" value="DEK_C"/>
    <property type="match status" value="1"/>
</dbReference>
<dbReference type="GO" id="GO:0000500">
    <property type="term" value="C:RNA polymerase I upstream activating factor complex"/>
    <property type="evidence" value="ECO:0007669"/>
    <property type="project" value="UniProtKB-ARBA"/>
</dbReference>
<proteinExistence type="predicted"/>
<reference evidence="11" key="1">
    <citation type="submission" date="2022-05" db="EMBL/GenBank/DDBJ databases">
        <title>The Musa troglodytarum L. genome provides insights into the mechanism of non-climacteric behaviour and enrichment of carotenoids.</title>
        <authorList>
            <person name="Wang J."/>
        </authorList>
    </citation>
    <scope>NUCLEOTIDE SEQUENCE</scope>
    <source>
        <tissue evidence="11">Leaf</tissue>
    </source>
</reference>
<evidence type="ECO:0000313" key="12">
    <source>
        <dbReference type="Proteomes" id="UP001055439"/>
    </source>
</evidence>
<evidence type="ECO:0000259" key="9">
    <source>
        <dbReference type="PROSITE" id="PS51925"/>
    </source>
</evidence>
<evidence type="ECO:0000259" key="8">
    <source>
        <dbReference type="PROSITE" id="PS51294"/>
    </source>
</evidence>
<feature type="domain" description="HTH myb-type" evidence="8">
    <location>
        <begin position="657"/>
        <end position="717"/>
    </location>
</feature>
<keyword evidence="2" id="KW-0805">Transcription regulation</keyword>
<feature type="region of interest" description="Disordered" evidence="7">
    <location>
        <begin position="58"/>
        <end position="145"/>
    </location>
</feature>
<feature type="region of interest" description="Disordered" evidence="7">
    <location>
        <begin position="231"/>
        <end position="255"/>
    </location>
</feature>
<feature type="domain" description="DM2" evidence="9">
    <location>
        <begin position="149"/>
        <end position="226"/>
    </location>
</feature>
<organism evidence="11 12">
    <name type="scientific">Musa troglodytarum</name>
    <name type="common">fe'i banana</name>
    <dbReference type="NCBI Taxonomy" id="320322"/>
    <lineage>
        <taxon>Eukaryota</taxon>
        <taxon>Viridiplantae</taxon>
        <taxon>Streptophyta</taxon>
        <taxon>Embryophyta</taxon>
        <taxon>Tracheophyta</taxon>
        <taxon>Spermatophyta</taxon>
        <taxon>Magnoliopsida</taxon>
        <taxon>Liliopsida</taxon>
        <taxon>Zingiberales</taxon>
        <taxon>Musaceae</taxon>
        <taxon>Musa</taxon>
    </lineage>
</organism>
<dbReference type="AlphaFoldDB" id="A0A9E7JW54"/>